<accession>A0A814HWH0</accession>
<evidence type="ECO:0000313" key="7">
    <source>
        <dbReference type="Proteomes" id="UP000663832"/>
    </source>
</evidence>
<evidence type="ECO:0000259" key="5">
    <source>
        <dbReference type="PROSITE" id="PS01180"/>
    </source>
</evidence>
<dbReference type="Proteomes" id="UP000663832">
    <property type="component" value="Unassembled WGS sequence"/>
</dbReference>
<sequence length="1214" mass="136855">MFFIQKIKTQIPPVVPLTNALTAIYCHNFNDVGIMTIRCGTNEKIRMLDAFDVVVKNKTHLPLQCLKQKHFSMVHGDISNKADCKIHTSFTSACSGRENCTLHMQRIRLNNANENCHNELVDYTMAFFECISDVFIHDICSTQAITSAWGTLKTPNFPNPYTSNDDCWCKLSTQLQYRLLLSVIIFQLIPYDQNCTGAGLYLQSSNEQRSTQCTYLQPGHNYLSDGNSLYINFYSRTLTVRGGFWIIYEASQPNAEVHLQCGPRKTLGIPSEELFTSPPPVSSSYTHGWNRLVYNDPPNPKGLINDHIMHIQSVAATSRSFLDRNFKSNSSTTLASAFTYPYGNLTTFELAYGPRGWFLKYPLNSSNMTATKVLQSTTTELPVFKWNSTWRYIRRLRTRVFVTTTSTSTTTTTTTLSTTTITTPTTTLELTTIIIPTSTSMIITTEQDIIPLSSTMIPVTTSPQSIAVEQHLTVTDESRVYDSSTDTEILTTMLPNIQSAINLPVSSFMLKTTIPTATPYYPPDGPFDWWQWQGYNKKFSTVSLKILTTTTITTITTTTITTTTTIQTSISSTQTSTTTITTTTASTTRASTSLSARNRIMKLSNTTRTIPITSTNAVTVDWFKWPHIESSSSTTTTTARSDYYDDDYFEWLDSVETNKYQTTITTNPFLSIVPLSQGKQYQQMSFLPTKSNQNINNYGMMADTPSSKRYNTQQNISTIYGKDSLAKNQLNEEITNITEPRNKKDSEEYGWLSKTDMMIVTVSVLFVILLVFINIILFAVRRHRHRLQGRHLLSTSFPSSTNNRSISNNQLHSAKLGDSTDSLINITNNNNNDILPAVGEIVLWDEKDQGGYTIDNHGEWAKIEGRQWLANDNILENSGKLSSFSKRILENIAIRIFSIDSFRSHFQFMRQSNKKSNHGHQQVPASPKIQQQQISSFPLPVDTTTLSPVPEADDYQSSEFSSSDRILRNSETKPKNSNKKHQEAIKAVQALIHTEYNHSDDYYKRIESGGDDSNYTTMHENAGEEYSIADQQTDRSLGNETDVGGSVIISVPTMLKREDDTGIITDGVESIYNQNYSIHSRETTNQSNYLQTNNTKLFTSKQSTKTFKPITNNSIIVGHCQTDILPLDPKIFDKTLLAEHHQFYSCSQSLQFSTYDSGFFDDQTINSLPMTLTNEPISNDNISSSETNDSSPPNSLSKRNLKTIRQKQTYTVKL</sequence>
<evidence type="ECO:0000256" key="3">
    <source>
        <dbReference type="SAM" id="MobiDB-lite"/>
    </source>
</evidence>
<dbReference type="AlphaFoldDB" id="A0A814HWH0"/>
<comment type="caution">
    <text evidence="6">The sequence shown here is derived from an EMBL/GenBank/DDBJ whole genome shotgun (WGS) entry which is preliminary data.</text>
</comment>
<feature type="region of interest" description="Disordered" evidence="3">
    <location>
        <begin position="911"/>
        <end position="983"/>
    </location>
</feature>
<proteinExistence type="predicted"/>
<feature type="transmembrane region" description="Helical" evidence="4">
    <location>
        <begin position="757"/>
        <end position="780"/>
    </location>
</feature>
<keyword evidence="4" id="KW-0472">Membrane</keyword>
<feature type="compositionally biased region" description="Polar residues" evidence="3">
    <location>
        <begin position="1176"/>
        <end position="1198"/>
    </location>
</feature>
<dbReference type="SUPFAM" id="SSF49854">
    <property type="entry name" value="Spermadhesin, CUB domain"/>
    <property type="match status" value="1"/>
</dbReference>
<feature type="disulfide bond" evidence="2">
    <location>
        <begin position="140"/>
        <end position="167"/>
    </location>
</feature>
<evidence type="ECO:0000256" key="1">
    <source>
        <dbReference type="ARBA" id="ARBA00023157"/>
    </source>
</evidence>
<dbReference type="Pfam" id="PF00431">
    <property type="entry name" value="CUB"/>
    <property type="match status" value="1"/>
</dbReference>
<feature type="region of interest" description="Disordered" evidence="3">
    <location>
        <begin position="1176"/>
        <end position="1199"/>
    </location>
</feature>
<reference evidence="6" key="1">
    <citation type="submission" date="2021-02" db="EMBL/GenBank/DDBJ databases">
        <authorList>
            <person name="Nowell W R."/>
        </authorList>
    </citation>
    <scope>NUCLEOTIDE SEQUENCE</scope>
</reference>
<evidence type="ECO:0000256" key="2">
    <source>
        <dbReference type="PROSITE-ProRule" id="PRU00059"/>
    </source>
</evidence>
<comment type="caution">
    <text evidence="2">Lacks conserved residue(s) required for the propagation of feature annotation.</text>
</comment>
<name>A0A814HWH0_9BILA</name>
<keyword evidence="1 2" id="KW-1015">Disulfide bond</keyword>
<feature type="compositionally biased region" description="Polar residues" evidence="3">
    <location>
        <begin position="919"/>
        <end position="947"/>
    </location>
</feature>
<gene>
    <name evidence="6" type="ORF">QVE165_LOCUS15705</name>
</gene>
<keyword evidence="4" id="KW-1133">Transmembrane helix</keyword>
<dbReference type="Gene3D" id="2.60.120.290">
    <property type="entry name" value="Spermadhesin, CUB domain"/>
    <property type="match status" value="1"/>
</dbReference>
<dbReference type="PROSITE" id="PS01180">
    <property type="entry name" value="CUB"/>
    <property type="match status" value="1"/>
</dbReference>
<evidence type="ECO:0000256" key="4">
    <source>
        <dbReference type="SAM" id="Phobius"/>
    </source>
</evidence>
<evidence type="ECO:0000313" key="6">
    <source>
        <dbReference type="EMBL" id="CAF1015528.1"/>
    </source>
</evidence>
<dbReference type="OrthoDB" id="431034at2759"/>
<dbReference type="InterPro" id="IPR000859">
    <property type="entry name" value="CUB_dom"/>
</dbReference>
<feature type="domain" description="CUB" evidence="5">
    <location>
        <begin position="140"/>
        <end position="251"/>
    </location>
</feature>
<feature type="compositionally biased region" description="Basic and acidic residues" evidence="3">
    <location>
        <begin position="965"/>
        <end position="983"/>
    </location>
</feature>
<keyword evidence="4" id="KW-0812">Transmembrane</keyword>
<dbReference type="InterPro" id="IPR035914">
    <property type="entry name" value="Sperma_CUB_dom_sf"/>
</dbReference>
<protein>
    <recommendedName>
        <fullName evidence="5">CUB domain-containing protein</fullName>
    </recommendedName>
</protein>
<dbReference type="SMART" id="SM00042">
    <property type="entry name" value="CUB"/>
    <property type="match status" value="1"/>
</dbReference>
<organism evidence="6 7">
    <name type="scientific">Adineta steineri</name>
    <dbReference type="NCBI Taxonomy" id="433720"/>
    <lineage>
        <taxon>Eukaryota</taxon>
        <taxon>Metazoa</taxon>
        <taxon>Spiralia</taxon>
        <taxon>Gnathifera</taxon>
        <taxon>Rotifera</taxon>
        <taxon>Eurotatoria</taxon>
        <taxon>Bdelloidea</taxon>
        <taxon>Adinetida</taxon>
        <taxon>Adinetidae</taxon>
        <taxon>Adineta</taxon>
    </lineage>
</organism>
<dbReference type="EMBL" id="CAJNOM010000086">
    <property type="protein sequence ID" value="CAF1015528.1"/>
    <property type="molecule type" value="Genomic_DNA"/>
</dbReference>
<dbReference type="CDD" id="cd00041">
    <property type="entry name" value="CUB"/>
    <property type="match status" value="1"/>
</dbReference>
<keyword evidence="7" id="KW-1185">Reference proteome</keyword>